<keyword evidence="2" id="KW-1133">Transmembrane helix</keyword>
<keyword evidence="2" id="KW-0812">Transmembrane</keyword>
<dbReference type="OrthoDB" id="3539644at2759"/>
<dbReference type="Proteomes" id="UP000023758">
    <property type="component" value="Unassembled WGS sequence"/>
</dbReference>
<protein>
    <submittedName>
        <fullName evidence="3">Uncharacterized protein</fullName>
    </submittedName>
</protein>
<reference evidence="3" key="1">
    <citation type="submission" date="2014-02" db="EMBL/GenBank/DDBJ databases">
        <title>The Genome Sequence of Trichophyton rubrum (morphotype fischeri) CBS 288.86.</title>
        <authorList>
            <consortium name="The Broad Institute Genomics Platform"/>
            <person name="Cuomo C.A."/>
            <person name="White T.C."/>
            <person name="Graser Y."/>
            <person name="Martinez-Rossi N."/>
            <person name="Heitman J."/>
            <person name="Young S.K."/>
            <person name="Zeng Q."/>
            <person name="Gargeya S."/>
            <person name="Abouelleil A."/>
            <person name="Alvarado L."/>
            <person name="Chapman S.B."/>
            <person name="Gainer-Dewar J."/>
            <person name="Goldberg J."/>
            <person name="Griggs A."/>
            <person name="Gujja S."/>
            <person name="Hansen M."/>
            <person name="Howarth C."/>
            <person name="Imamovic A."/>
            <person name="Larimer J."/>
            <person name="Martinez D."/>
            <person name="Murphy C."/>
            <person name="Pearson M.D."/>
            <person name="Persinoti G."/>
            <person name="Poon T."/>
            <person name="Priest M."/>
            <person name="Roberts A.D."/>
            <person name="Saif S."/>
            <person name="Shea T.D."/>
            <person name="Sykes S.N."/>
            <person name="Wortman J."/>
            <person name="Nusbaum C."/>
            <person name="Birren B."/>
        </authorList>
    </citation>
    <scope>NUCLEOTIDE SEQUENCE [LARGE SCALE GENOMIC DNA]</scope>
    <source>
        <strain evidence="3">CBS 288.86</strain>
    </source>
</reference>
<proteinExistence type="predicted"/>
<name>A0A022VPT4_TRIRU</name>
<dbReference type="AlphaFoldDB" id="A0A022VPT4"/>
<accession>A0A022VPT4</accession>
<evidence type="ECO:0000256" key="1">
    <source>
        <dbReference type="SAM" id="MobiDB-lite"/>
    </source>
</evidence>
<feature type="compositionally biased region" description="Polar residues" evidence="1">
    <location>
        <begin position="36"/>
        <end position="46"/>
    </location>
</feature>
<evidence type="ECO:0000313" key="3">
    <source>
        <dbReference type="EMBL" id="EZF48287.1"/>
    </source>
</evidence>
<dbReference type="HOGENOM" id="CLU_501489_0_0_1"/>
<feature type="region of interest" description="Disordered" evidence="1">
    <location>
        <begin position="1"/>
        <end position="86"/>
    </location>
</feature>
<feature type="compositionally biased region" description="Basic and acidic residues" evidence="1">
    <location>
        <begin position="48"/>
        <end position="64"/>
    </location>
</feature>
<keyword evidence="2" id="KW-0472">Membrane</keyword>
<gene>
    <name evidence="3" type="ORF">H103_07944</name>
</gene>
<evidence type="ECO:0000256" key="2">
    <source>
        <dbReference type="SAM" id="Phobius"/>
    </source>
</evidence>
<sequence>MGNPKEEELEEQQAPLLPQYSDDSDTVMGDEKIYTPPSTALNSGESQPDLHTEAAIEDARENDRLLASSPPPGYRDHVRSPGYSKGDLNVDIKADYAVKEEDLPEESSSCRQGPGRFRRWWRARRRCHRRENGERRERPCCVKIFIALKAVLIVWLCLWLVRWAAVRFIRRHHRHHHHSVGYHNYGFGCHSKSPREIVVRERESWVYGNYPLYDLLDLRTTTGSVYVTIVPQPAHQDDPTRPAKISIRSRTGNVFVRFKMPDDAAVISDALSTYDLEKPQPSLFKEVFFKDPAMNHHSWQSNSSSLPPRPYEIDIETRSGNVFAVLGFSTHASVTTRSGNINTHLTPLVFENTTFPHNRRCKRCDGVSITTQTRSGNVSLKVTEPSFIAPENSEPIPEAQDNTPNHRIRIGARSNSSNRQAKWNCILEALNKKPSHAEVKPCSSSDLRVNAYHISRNSANMAISYPHSWAGRVIATDFRRGNVVLRGQGLEVVRRSPHGFLATKKPTVGRDEKKSWWGSEGNMSVGLESRGPVEFDIRG</sequence>
<dbReference type="EMBL" id="KK207929">
    <property type="protein sequence ID" value="EZF48287.1"/>
    <property type="molecule type" value="Genomic_DNA"/>
</dbReference>
<feature type="transmembrane region" description="Helical" evidence="2">
    <location>
        <begin position="144"/>
        <end position="165"/>
    </location>
</feature>
<organism evidence="3">
    <name type="scientific">Trichophyton rubrum CBS 288.86</name>
    <dbReference type="NCBI Taxonomy" id="1215330"/>
    <lineage>
        <taxon>Eukaryota</taxon>
        <taxon>Fungi</taxon>
        <taxon>Dikarya</taxon>
        <taxon>Ascomycota</taxon>
        <taxon>Pezizomycotina</taxon>
        <taxon>Eurotiomycetes</taxon>
        <taxon>Eurotiomycetidae</taxon>
        <taxon>Onygenales</taxon>
        <taxon>Arthrodermataceae</taxon>
        <taxon>Trichophyton</taxon>
    </lineage>
</organism>